<dbReference type="AlphaFoldDB" id="A0A6N2TVK9"/>
<reference evidence="1" key="1">
    <citation type="submission" date="2019-11" db="EMBL/GenBank/DDBJ databases">
        <authorList>
            <person name="Feng L."/>
        </authorList>
    </citation>
    <scope>NUCLEOTIDE SEQUENCE</scope>
    <source>
        <strain evidence="1">BgluceraseaLFYP119</strain>
    </source>
</reference>
<dbReference type="RefSeq" id="WP_156354079.1">
    <property type="nucleotide sequence ID" value="NZ_CACRST010000014.1"/>
</dbReference>
<evidence type="ECO:0008006" key="2">
    <source>
        <dbReference type="Google" id="ProtNLM"/>
    </source>
</evidence>
<organism evidence="1">
    <name type="scientific">Blautia glucerasea</name>
    <dbReference type="NCBI Taxonomy" id="536633"/>
    <lineage>
        <taxon>Bacteria</taxon>
        <taxon>Bacillati</taxon>
        <taxon>Bacillota</taxon>
        <taxon>Clostridia</taxon>
        <taxon>Lachnospirales</taxon>
        <taxon>Lachnospiraceae</taxon>
        <taxon>Blautia</taxon>
    </lineage>
</organism>
<evidence type="ECO:0000313" key="1">
    <source>
        <dbReference type="EMBL" id="VYT09049.1"/>
    </source>
</evidence>
<name>A0A6N2TVK9_9FIRM</name>
<accession>A0A6N2TVK9</accession>
<protein>
    <recommendedName>
        <fullName evidence="2">Endosialidase</fullName>
    </recommendedName>
</protein>
<gene>
    <name evidence="1" type="ORF">BGLFYP119_01765</name>
</gene>
<dbReference type="EMBL" id="CACRST010000014">
    <property type="protein sequence ID" value="VYT09049.1"/>
    <property type="molecule type" value="Genomic_DNA"/>
</dbReference>
<proteinExistence type="predicted"/>
<sequence length="137" mass="14947">MAVVKELIRTEENGSISFGNYELAQKSKVSDFQHQGDVYKVKTFNEITKLERNGMFVYESVPGTAVYQLLQDGSTMSFQVEGAEDAQITVEMEADTEYAISINNADAGTMKTNLGGKLSFSVELGDAGAAQVKIEKC</sequence>